<proteinExistence type="predicted"/>
<feature type="transmembrane region" description="Helical" evidence="1">
    <location>
        <begin position="22"/>
        <end position="42"/>
    </location>
</feature>
<keyword evidence="1" id="KW-1133">Transmembrane helix</keyword>
<feature type="non-terminal residue" evidence="2">
    <location>
        <position position="1"/>
    </location>
</feature>
<evidence type="ECO:0000256" key="1">
    <source>
        <dbReference type="SAM" id="Phobius"/>
    </source>
</evidence>
<keyword evidence="1" id="KW-0812">Transmembrane</keyword>
<accession>A0A0K2TZY8</accession>
<dbReference type="EMBL" id="HACA01014202">
    <property type="protein sequence ID" value="CDW31563.1"/>
    <property type="molecule type" value="Transcribed_RNA"/>
</dbReference>
<evidence type="ECO:0000313" key="2">
    <source>
        <dbReference type="EMBL" id="CDW31563.1"/>
    </source>
</evidence>
<dbReference type="AlphaFoldDB" id="A0A0K2TZY8"/>
<protein>
    <submittedName>
        <fullName evidence="2">Uncharacterized protein</fullName>
    </submittedName>
</protein>
<sequence length="80" mass="9200">SPPPKCLIFGYNSSVYQLTNKFLFFSFLVIVLIANNVSRLPLLHLREKCPKTLEVLLEAVQSSFILCLENPHLQHFLIRS</sequence>
<keyword evidence="1" id="KW-0472">Membrane</keyword>
<name>A0A0K2TZY8_LEPSM</name>
<reference evidence="2" key="1">
    <citation type="submission" date="2014-05" db="EMBL/GenBank/DDBJ databases">
        <authorList>
            <person name="Chronopoulou M."/>
        </authorList>
    </citation>
    <scope>NUCLEOTIDE SEQUENCE</scope>
    <source>
        <tissue evidence="2">Whole organism</tissue>
    </source>
</reference>
<organism evidence="2">
    <name type="scientific">Lepeophtheirus salmonis</name>
    <name type="common">Salmon louse</name>
    <name type="synonym">Caligus salmonis</name>
    <dbReference type="NCBI Taxonomy" id="72036"/>
    <lineage>
        <taxon>Eukaryota</taxon>
        <taxon>Metazoa</taxon>
        <taxon>Ecdysozoa</taxon>
        <taxon>Arthropoda</taxon>
        <taxon>Crustacea</taxon>
        <taxon>Multicrustacea</taxon>
        <taxon>Hexanauplia</taxon>
        <taxon>Copepoda</taxon>
        <taxon>Siphonostomatoida</taxon>
        <taxon>Caligidae</taxon>
        <taxon>Lepeophtheirus</taxon>
    </lineage>
</organism>